<dbReference type="SMART" id="SM00365">
    <property type="entry name" value="LRR_SD22"/>
    <property type="match status" value="4"/>
</dbReference>
<keyword evidence="11" id="KW-1185">Reference proteome</keyword>
<protein>
    <recommendedName>
        <fullName evidence="9">Leucine-rich repeat-containing N-terminal plant-type domain-containing protein</fullName>
    </recommendedName>
</protein>
<accession>A0A8K0H629</accession>
<dbReference type="PANTHER" id="PTHR48060">
    <property type="entry name" value="DNA DAMAGE-REPAIR/TOLERATION PROTEIN DRT100"/>
    <property type="match status" value="1"/>
</dbReference>
<dbReference type="Gene3D" id="3.80.10.10">
    <property type="entry name" value="Ribonuclease Inhibitor"/>
    <property type="match status" value="3"/>
</dbReference>
<comment type="caution">
    <text evidence="10">The sequence shown here is derived from an EMBL/GenBank/DDBJ whole genome shotgun (WGS) entry which is preliminary data.</text>
</comment>
<organism evidence="10 11">
    <name type="scientific">Rhamnella rubrinervis</name>
    <dbReference type="NCBI Taxonomy" id="2594499"/>
    <lineage>
        <taxon>Eukaryota</taxon>
        <taxon>Viridiplantae</taxon>
        <taxon>Streptophyta</taxon>
        <taxon>Embryophyta</taxon>
        <taxon>Tracheophyta</taxon>
        <taxon>Spermatophyta</taxon>
        <taxon>Magnoliopsida</taxon>
        <taxon>eudicotyledons</taxon>
        <taxon>Gunneridae</taxon>
        <taxon>Pentapetalae</taxon>
        <taxon>rosids</taxon>
        <taxon>fabids</taxon>
        <taxon>Rosales</taxon>
        <taxon>Rhamnaceae</taxon>
        <taxon>rhamnoid group</taxon>
        <taxon>Rhamneae</taxon>
        <taxon>Rhamnella</taxon>
    </lineage>
</organism>
<dbReference type="InterPro" id="IPR003591">
    <property type="entry name" value="Leu-rich_rpt_typical-subtyp"/>
</dbReference>
<dbReference type="PRINTS" id="PR00019">
    <property type="entry name" value="LEURICHRPT"/>
</dbReference>
<evidence type="ECO:0000256" key="6">
    <source>
        <dbReference type="ARBA" id="ARBA00022989"/>
    </source>
</evidence>
<evidence type="ECO:0000256" key="7">
    <source>
        <dbReference type="ARBA" id="ARBA00023136"/>
    </source>
</evidence>
<dbReference type="Pfam" id="PF00560">
    <property type="entry name" value="LRR_1"/>
    <property type="match status" value="3"/>
</dbReference>
<evidence type="ECO:0000259" key="9">
    <source>
        <dbReference type="Pfam" id="PF08263"/>
    </source>
</evidence>
<proteinExistence type="predicted"/>
<sequence>MRTLICFYDILCFFFLLHFQVTWSQSSEEKLCHPDQSSALLQFKKTLSLNSSASVECDEYFGITSHPKTASWKEGTHCCSWDGVICDGLKGDVIGLDLSCRWLHGKIHFNSTLFRLPHLQKLNLAHNDFSDSPISSGFAKLSSLTHLNLSYCLFTGPIPSEISQLSKLVSLDLRNNDELPVTLMKPSSSLTTLSLKSCNLQGNIPDDIFHFPNLRILNLWENADLFGSFPKSNWRSPLVFLTLAFTSFSGELPSSIGNLRSLQSLDLQSCNFTGSIPASLGNWTQITYIDLQFNNFTGLVPFSFSNLKQLTYLDLSHKKFIGQFPDVFSNFSRLCTIILSQNDFNDQLPSSVFNSTQILLLDFSNSQMGSPIPSHTGGLTYLTELYLNRNLLNGTIPPWLYNLSSLIYLDLNTNQLTGRIQSFLHRTLLTLDLSKNKLQGPVPSSIFELSNLTQLDLSSNNLSGTVNFNMVSKLKELVYLDLSNNSLSVSTNINANSILPKFKLLRLSSCNISEFPGFLVTLEDIQELDLSNNRIHGHVPKFLWEMGKESLYHLNLSHNSLTSIERLPWGT</sequence>
<evidence type="ECO:0000256" key="4">
    <source>
        <dbReference type="ARBA" id="ARBA00022729"/>
    </source>
</evidence>
<dbReference type="SUPFAM" id="SSF52047">
    <property type="entry name" value="RNI-like"/>
    <property type="match status" value="2"/>
</dbReference>
<keyword evidence="5" id="KW-0677">Repeat</keyword>
<dbReference type="InterPro" id="IPR001611">
    <property type="entry name" value="Leu-rich_rpt"/>
</dbReference>
<keyword evidence="3" id="KW-0812">Transmembrane</keyword>
<evidence type="ECO:0000256" key="1">
    <source>
        <dbReference type="ARBA" id="ARBA00004167"/>
    </source>
</evidence>
<evidence type="ECO:0000256" key="5">
    <source>
        <dbReference type="ARBA" id="ARBA00022737"/>
    </source>
</evidence>
<keyword evidence="6" id="KW-1133">Transmembrane helix</keyword>
<name>A0A8K0H629_9ROSA</name>
<dbReference type="InterPro" id="IPR053211">
    <property type="entry name" value="DNA_repair-toleration"/>
</dbReference>
<evidence type="ECO:0000256" key="8">
    <source>
        <dbReference type="SAM" id="SignalP"/>
    </source>
</evidence>
<dbReference type="Pfam" id="PF08263">
    <property type="entry name" value="LRRNT_2"/>
    <property type="match status" value="1"/>
</dbReference>
<keyword evidence="7" id="KW-0472">Membrane</keyword>
<feature type="chain" id="PRO_5035466439" description="Leucine-rich repeat-containing N-terminal plant-type domain-containing protein" evidence="8">
    <location>
        <begin position="25"/>
        <end position="571"/>
    </location>
</feature>
<evidence type="ECO:0000313" key="11">
    <source>
        <dbReference type="Proteomes" id="UP000796880"/>
    </source>
</evidence>
<dbReference type="InterPro" id="IPR032675">
    <property type="entry name" value="LRR_dom_sf"/>
</dbReference>
<evidence type="ECO:0000313" key="10">
    <source>
        <dbReference type="EMBL" id="KAF3446426.1"/>
    </source>
</evidence>
<gene>
    <name evidence="10" type="ORF">FNV43_RR11605</name>
</gene>
<dbReference type="InterPro" id="IPR013210">
    <property type="entry name" value="LRR_N_plant-typ"/>
</dbReference>
<dbReference type="PROSITE" id="PS51450">
    <property type="entry name" value="LRR"/>
    <property type="match status" value="1"/>
</dbReference>
<comment type="subcellular location">
    <subcellularLocation>
        <location evidence="1">Membrane</location>
        <topology evidence="1">Single-pass membrane protein</topology>
    </subcellularLocation>
</comment>
<dbReference type="AlphaFoldDB" id="A0A8K0H629"/>
<keyword evidence="2" id="KW-0433">Leucine-rich repeat</keyword>
<dbReference type="GO" id="GO:0016020">
    <property type="term" value="C:membrane"/>
    <property type="evidence" value="ECO:0007669"/>
    <property type="project" value="UniProtKB-SubCell"/>
</dbReference>
<dbReference type="PANTHER" id="PTHR48060:SF7">
    <property type="entry name" value="DNA DAMAGE-REPAIR_TOLERATION PROTEIN DRT100"/>
    <property type="match status" value="1"/>
</dbReference>
<feature type="signal peptide" evidence="8">
    <location>
        <begin position="1"/>
        <end position="24"/>
    </location>
</feature>
<evidence type="ECO:0000256" key="3">
    <source>
        <dbReference type="ARBA" id="ARBA00022692"/>
    </source>
</evidence>
<dbReference type="OrthoDB" id="676979at2759"/>
<dbReference type="EMBL" id="VOIH02000005">
    <property type="protein sequence ID" value="KAF3446426.1"/>
    <property type="molecule type" value="Genomic_DNA"/>
</dbReference>
<dbReference type="SMART" id="SM00369">
    <property type="entry name" value="LRR_TYP"/>
    <property type="match status" value="10"/>
</dbReference>
<dbReference type="FunFam" id="3.80.10.10:FF:000095">
    <property type="entry name" value="LRR receptor-like serine/threonine-protein kinase GSO1"/>
    <property type="match status" value="1"/>
</dbReference>
<dbReference type="Proteomes" id="UP000796880">
    <property type="component" value="Unassembled WGS sequence"/>
</dbReference>
<keyword evidence="4 8" id="KW-0732">Signal</keyword>
<dbReference type="Pfam" id="PF13855">
    <property type="entry name" value="LRR_8"/>
    <property type="match status" value="3"/>
</dbReference>
<evidence type="ECO:0000256" key="2">
    <source>
        <dbReference type="ARBA" id="ARBA00022614"/>
    </source>
</evidence>
<feature type="domain" description="Leucine-rich repeat-containing N-terminal plant-type" evidence="9">
    <location>
        <begin position="33"/>
        <end position="87"/>
    </location>
</feature>
<reference evidence="10" key="1">
    <citation type="submission" date="2020-03" db="EMBL/GenBank/DDBJ databases">
        <title>A high-quality chromosome-level genome assembly of a woody plant with both climbing and erect habits, Rhamnella rubrinervis.</title>
        <authorList>
            <person name="Lu Z."/>
            <person name="Yang Y."/>
            <person name="Zhu X."/>
            <person name="Sun Y."/>
        </authorList>
    </citation>
    <scope>NUCLEOTIDE SEQUENCE</scope>
    <source>
        <strain evidence="10">BYM</strain>
        <tissue evidence="10">Leaf</tissue>
    </source>
</reference>